<dbReference type="SUPFAM" id="SSF50985">
    <property type="entry name" value="RCC1/BLIP-II"/>
    <property type="match status" value="1"/>
</dbReference>
<feature type="repeat" description="RCC1" evidence="1">
    <location>
        <begin position="1"/>
        <end position="57"/>
    </location>
</feature>
<organism evidence="3 4">
    <name type="scientific">Chlamydomonas schloesseri</name>
    <dbReference type="NCBI Taxonomy" id="2026947"/>
    <lineage>
        <taxon>Eukaryota</taxon>
        <taxon>Viridiplantae</taxon>
        <taxon>Chlorophyta</taxon>
        <taxon>core chlorophytes</taxon>
        <taxon>Chlorophyceae</taxon>
        <taxon>CS clade</taxon>
        <taxon>Chlamydomonadales</taxon>
        <taxon>Chlamydomonadaceae</taxon>
        <taxon>Chlamydomonas</taxon>
    </lineage>
</organism>
<evidence type="ECO:0000313" key="3">
    <source>
        <dbReference type="EMBL" id="KAG2429683.1"/>
    </source>
</evidence>
<dbReference type="Proteomes" id="UP000613740">
    <property type="component" value="Unassembled WGS sequence"/>
</dbReference>
<evidence type="ECO:0000313" key="4">
    <source>
        <dbReference type="Proteomes" id="UP000613740"/>
    </source>
</evidence>
<comment type="caution">
    <text evidence="3">The sequence shown here is derived from an EMBL/GenBank/DDBJ whole genome shotgun (WGS) entry which is preliminary data.</text>
</comment>
<dbReference type="Pfam" id="PF13540">
    <property type="entry name" value="RCC1_2"/>
    <property type="match status" value="1"/>
</dbReference>
<feature type="compositionally biased region" description="Gly residues" evidence="2">
    <location>
        <begin position="11"/>
        <end position="21"/>
    </location>
</feature>
<sequence length="97" mass="9799">MCWGRNDAGQLGQGDTAGRGGRPADMGDGLRPVDLGQGCMPTAIAAGLLHTCVVLEPCGAVKCFGDNTAGQLGQGDTWDTWGTQPASMGSGLPPVQL</sequence>
<reference evidence="3" key="1">
    <citation type="journal article" date="2020" name="bioRxiv">
        <title>Comparative genomics of Chlamydomonas.</title>
        <authorList>
            <person name="Craig R.J."/>
            <person name="Hasan A.R."/>
            <person name="Ness R.W."/>
            <person name="Keightley P.D."/>
        </authorList>
    </citation>
    <scope>NUCLEOTIDE SEQUENCE</scope>
    <source>
        <strain evidence="3">CCAP 11/173</strain>
    </source>
</reference>
<feature type="region of interest" description="Disordered" evidence="2">
    <location>
        <begin position="1"/>
        <end position="29"/>
    </location>
</feature>
<protein>
    <submittedName>
        <fullName evidence="3">Uncharacterized protein</fullName>
    </submittedName>
</protein>
<evidence type="ECO:0000256" key="1">
    <source>
        <dbReference type="PROSITE-ProRule" id="PRU00235"/>
    </source>
</evidence>
<dbReference type="OrthoDB" id="538768at2759"/>
<evidence type="ECO:0000256" key="2">
    <source>
        <dbReference type="SAM" id="MobiDB-lite"/>
    </source>
</evidence>
<dbReference type="InterPro" id="IPR009091">
    <property type="entry name" value="RCC1/BLIP-II"/>
</dbReference>
<keyword evidence="4" id="KW-1185">Reference proteome</keyword>
<gene>
    <name evidence="3" type="ORF">HYH02_014021</name>
</gene>
<dbReference type="AlphaFoldDB" id="A0A835SMA1"/>
<dbReference type="InterPro" id="IPR000408">
    <property type="entry name" value="Reg_chr_condens"/>
</dbReference>
<accession>A0A835SMA1</accession>
<dbReference type="Gene3D" id="2.130.10.30">
    <property type="entry name" value="Regulator of chromosome condensation 1/beta-lactamase-inhibitor protein II"/>
    <property type="match status" value="1"/>
</dbReference>
<dbReference type="PROSITE" id="PS50012">
    <property type="entry name" value="RCC1_3"/>
    <property type="match status" value="1"/>
</dbReference>
<feature type="region of interest" description="Disordered" evidence="2">
    <location>
        <begin position="74"/>
        <end position="97"/>
    </location>
</feature>
<dbReference type="EMBL" id="JAEHOD010000084">
    <property type="protein sequence ID" value="KAG2429683.1"/>
    <property type="molecule type" value="Genomic_DNA"/>
</dbReference>
<name>A0A835SMA1_9CHLO</name>
<proteinExistence type="predicted"/>